<accession>A0A670K4L7</accession>
<dbReference type="PROSITE" id="PS51419">
    <property type="entry name" value="RAB"/>
    <property type="match status" value="1"/>
</dbReference>
<dbReference type="InterPro" id="IPR027417">
    <property type="entry name" value="P-loop_NTPase"/>
</dbReference>
<dbReference type="CDD" id="cd04146">
    <property type="entry name" value="RERG_RasL11_like"/>
    <property type="match status" value="1"/>
</dbReference>
<organism evidence="7 8">
    <name type="scientific">Podarcis muralis</name>
    <name type="common">Wall lizard</name>
    <name type="synonym">Lacerta muralis</name>
    <dbReference type="NCBI Taxonomy" id="64176"/>
    <lineage>
        <taxon>Eukaryota</taxon>
        <taxon>Metazoa</taxon>
        <taxon>Chordata</taxon>
        <taxon>Craniata</taxon>
        <taxon>Vertebrata</taxon>
        <taxon>Euteleostomi</taxon>
        <taxon>Lepidosauria</taxon>
        <taxon>Squamata</taxon>
        <taxon>Bifurcata</taxon>
        <taxon>Unidentata</taxon>
        <taxon>Episquamata</taxon>
        <taxon>Laterata</taxon>
        <taxon>Lacertibaenia</taxon>
        <taxon>Lacertidae</taxon>
        <taxon>Podarcis</taxon>
    </lineage>
</organism>
<dbReference type="PRINTS" id="PR00449">
    <property type="entry name" value="RASTRNSFRMNG"/>
</dbReference>
<keyword evidence="5" id="KW-0342">GTP-binding</keyword>
<dbReference type="PROSITE" id="PS51421">
    <property type="entry name" value="RAS"/>
    <property type="match status" value="1"/>
</dbReference>
<evidence type="ECO:0000256" key="2">
    <source>
        <dbReference type="ARBA" id="ARBA00011984"/>
    </source>
</evidence>
<dbReference type="Ensembl" id="ENSPMRT00000031676.1">
    <property type="protein sequence ID" value="ENSPMRP00000029867.1"/>
    <property type="gene ID" value="ENSPMRG00000019317.1"/>
</dbReference>
<comment type="catalytic activity">
    <reaction evidence="6">
        <text>GTP + H2O = GDP + phosphate + H(+)</text>
        <dbReference type="Rhea" id="RHEA:19669"/>
        <dbReference type="ChEBI" id="CHEBI:15377"/>
        <dbReference type="ChEBI" id="CHEBI:15378"/>
        <dbReference type="ChEBI" id="CHEBI:37565"/>
        <dbReference type="ChEBI" id="CHEBI:43474"/>
        <dbReference type="ChEBI" id="CHEBI:58189"/>
        <dbReference type="EC" id="3.6.5.2"/>
    </reaction>
</comment>
<dbReference type="EC" id="3.6.5.2" evidence="2"/>
<dbReference type="InterPro" id="IPR051065">
    <property type="entry name" value="Ras-related_GTPase"/>
</dbReference>
<dbReference type="SMART" id="SM00173">
    <property type="entry name" value="RAS"/>
    <property type="match status" value="1"/>
</dbReference>
<evidence type="ECO:0000313" key="7">
    <source>
        <dbReference type="Ensembl" id="ENSPMRP00000029867.1"/>
    </source>
</evidence>
<evidence type="ECO:0000256" key="1">
    <source>
        <dbReference type="ARBA" id="ARBA00008344"/>
    </source>
</evidence>
<evidence type="ECO:0000256" key="5">
    <source>
        <dbReference type="ARBA" id="ARBA00023134"/>
    </source>
</evidence>
<dbReference type="NCBIfam" id="TIGR00231">
    <property type="entry name" value="small_GTP"/>
    <property type="match status" value="1"/>
</dbReference>
<keyword evidence="3" id="KW-0547">Nucleotide-binding</keyword>
<gene>
    <name evidence="7" type="primary">LOC114589328</name>
</gene>
<dbReference type="AlphaFoldDB" id="A0A670K4L7"/>
<dbReference type="Gene3D" id="3.40.50.300">
    <property type="entry name" value="P-loop containing nucleotide triphosphate hydrolases"/>
    <property type="match status" value="1"/>
</dbReference>
<dbReference type="Pfam" id="PF00071">
    <property type="entry name" value="Ras"/>
    <property type="match status" value="1"/>
</dbReference>
<proteinExistence type="inferred from homology"/>
<dbReference type="GO" id="GO:0003925">
    <property type="term" value="F:G protein activity"/>
    <property type="evidence" value="ECO:0007669"/>
    <property type="project" value="UniProtKB-EC"/>
</dbReference>
<reference evidence="7" key="2">
    <citation type="submission" date="2025-09" db="UniProtKB">
        <authorList>
            <consortium name="Ensembl"/>
        </authorList>
    </citation>
    <scope>IDENTIFICATION</scope>
</reference>
<dbReference type="PANTHER" id="PTHR45704">
    <property type="entry name" value="RAS-LIKE FAMILY MEMBER 11"/>
    <property type="match status" value="1"/>
</dbReference>
<dbReference type="InterPro" id="IPR001806">
    <property type="entry name" value="Small_GTPase"/>
</dbReference>
<dbReference type="SMART" id="SM00174">
    <property type="entry name" value="RHO"/>
    <property type="match status" value="1"/>
</dbReference>
<dbReference type="InterPro" id="IPR005225">
    <property type="entry name" value="Small_GTP-bd"/>
</dbReference>
<evidence type="ECO:0000313" key="8">
    <source>
        <dbReference type="Proteomes" id="UP000472272"/>
    </source>
</evidence>
<name>A0A670K4L7_PODMU</name>
<evidence type="ECO:0000256" key="3">
    <source>
        <dbReference type="ARBA" id="ARBA00022741"/>
    </source>
</evidence>
<keyword evidence="8" id="KW-1185">Reference proteome</keyword>
<dbReference type="SMART" id="SM00175">
    <property type="entry name" value="RAB"/>
    <property type="match status" value="1"/>
</dbReference>
<protein>
    <recommendedName>
        <fullName evidence="2">small monomeric GTPase</fullName>
        <ecNumber evidence="2">3.6.5.2</ecNumber>
    </recommendedName>
</protein>
<comment type="similarity">
    <text evidence="1">Belongs to the small GTPase superfamily. Ras family.</text>
</comment>
<reference evidence="7" key="1">
    <citation type="submission" date="2025-08" db="UniProtKB">
        <authorList>
            <consortium name="Ensembl"/>
        </authorList>
    </citation>
    <scope>IDENTIFICATION</scope>
</reference>
<evidence type="ECO:0000256" key="4">
    <source>
        <dbReference type="ARBA" id="ARBA00022801"/>
    </source>
</evidence>
<keyword evidence="4" id="KW-0378">Hydrolase</keyword>
<evidence type="ECO:0000256" key="6">
    <source>
        <dbReference type="ARBA" id="ARBA00048098"/>
    </source>
</evidence>
<sequence>MQESVFTGDDQNVPLCLSEHNLLRGEGTGGCSIFPPPKCCFNETAGRFHCQGGTREERGKGEVCFFAPFSSYPISRAHQVSSTGMPFLPRNTMSHYSTNFLLLPIPEHPVQDCAANKVIKLVVLGGSGVGKTALIVRFLTKRFIGDYEANTGALYSRKFTIDGEQLTLQVQDTPFVSLEDESDTICCQEQINRSIYWADGFVLVYSITDHNSYRTIRPLHQHIRKIHPNANIPLLIMANKGDLLRARQVSVKEGLQLANELGCTNYELSARENFEEVHDAFKQLCQEMSRMIGSCNGEKRRGLHLVRPKSPNMQDLKRRLKQALSSKGRTATTL</sequence>
<dbReference type="SUPFAM" id="SSF52540">
    <property type="entry name" value="P-loop containing nucleoside triphosphate hydrolases"/>
    <property type="match status" value="1"/>
</dbReference>
<dbReference type="GeneTree" id="ENSGT00940000164592"/>
<dbReference type="Proteomes" id="UP000472272">
    <property type="component" value="Unplaced"/>
</dbReference>
<dbReference type="GO" id="GO:0005525">
    <property type="term" value="F:GTP binding"/>
    <property type="evidence" value="ECO:0007669"/>
    <property type="project" value="UniProtKB-KW"/>
</dbReference>